<keyword evidence="2" id="KW-1185">Reference proteome</keyword>
<evidence type="ECO:0000313" key="1">
    <source>
        <dbReference type="EMBL" id="KAF2228884.1"/>
    </source>
</evidence>
<dbReference type="EMBL" id="ML991885">
    <property type="protein sequence ID" value="KAF2228884.1"/>
    <property type="molecule type" value="Genomic_DNA"/>
</dbReference>
<dbReference type="OrthoDB" id="3886018at2759"/>
<dbReference type="AlphaFoldDB" id="A0A6A6GSX6"/>
<protein>
    <submittedName>
        <fullName evidence="1">Uncharacterized protein</fullName>
    </submittedName>
</protein>
<accession>A0A6A6GSX6</accession>
<proteinExistence type="predicted"/>
<sequence>MSISNNVSSGSLSTSPLQKRRYIMQNPQNREAYIATLSRLITTRNGWLHIARSLHGTSMKSWVYLTDRPRYRDAFGVKNLLGCTSVIIASNGGILLSNMWEMPTFLTMDYQQPARDVFRADTYDILRYGNPADPTGESIGFRYWIRGGFLISRMRPVVFIITPFTTNRERQQLGVQTELRYEAEVQSLAAALRRSIPSQQPPRIIGYTRHDRTGFEASEGDETWWGKAIVEVDQHHAEARNSRGHYVPSIDGSWRLWVEDRLEYEQHYTYPLLNWNWNRKRTSPAGP</sequence>
<gene>
    <name evidence="1" type="ORF">EV356DRAFT_581248</name>
</gene>
<reference evidence="1" key="1">
    <citation type="journal article" date="2020" name="Stud. Mycol.">
        <title>101 Dothideomycetes genomes: a test case for predicting lifestyles and emergence of pathogens.</title>
        <authorList>
            <person name="Haridas S."/>
            <person name="Albert R."/>
            <person name="Binder M."/>
            <person name="Bloem J."/>
            <person name="Labutti K."/>
            <person name="Salamov A."/>
            <person name="Andreopoulos B."/>
            <person name="Baker S."/>
            <person name="Barry K."/>
            <person name="Bills G."/>
            <person name="Bluhm B."/>
            <person name="Cannon C."/>
            <person name="Castanera R."/>
            <person name="Culley D."/>
            <person name="Daum C."/>
            <person name="Ezra D."/>
            <person name="Gonzalez J."/>
            <person name="Henrissat B."/>
            <person name="Kuo A."/>
            <person name="Liang C."/>
            <person name="Lipzen A."/>
            <person name="Lutzoni F."/>
            <person name="Magnuson J."/>
            <person name="Mondo S."/>
            <person name="Nolan M."/>
            <person name="Ohm R."/>
            <person name="Pangilinan J."/>
            <person name="Park H.-J."/>
            <person name="Ramirez L."/>
            <person name="Alfaro M."/>
            <person name="Sun H."/>
            <person name="Tritt A."/>
            <person name="Yoshinaga Y."/>
            <person name="Zwiers L.-H."/>
            <person name="Turgeon B."/>
            <person name="Goodwin S."/>
            <person name="Spatafora J."/>
            <person name="Crous P."/>
            <person name="Grigoriev I."/>
        </authorList>
    </citation>
    <scope>NUCLEOTIDE SEQUENCE</scope>
    <source>
        <strain evidence="1">Tuck. ex Michener</strain>
    </source>
</reference>
<organism evidence="1 2">
    <name type="scientific">Viridothelium virens</name>
    <name type="common">Speckled blister lichen</name>
    <name type="synonym">Trypethelium virens</name>
    <dbReference type="NCBI Taxonomy" id="1048519"/>
    <lineage>
        <taxon>Eukaryota</taxon>
        <taxon>Fungi</taxon>
        <taxon>Dikarya</taxon>
        <taxon>Ascomycota</taxon>
        <taxon>Pezizomycotina</taxon>
        <taxon>Dothideomycetes</taxon>
        <taxon>Dothideomycetes incertae sedis</taxon>
        <taxon>Trypetheliales</taxon>
        <taxon>Trypetheliaceae</taxon>
        <taxon>Viridothelium</taxon>
    </lineage>
</organism>
<evidence type="ECO:0000313" key="2">
    <source>
        <dbReference type="Proteomes" id="UP000800092"/>
    </source>
</evidence>
<name>A0A6A6GSX6_VIRVR</name>
<dbReference type="Proteomes" id="UP000800092">
    <property type="component" value="Unassembled WGS sequence"/>
</dbReference>